<reference evidence="1 2" key="1">
    <citation type="submission" date="2018-09" db="EMBL/GenBank/DDBJ databases">
        <authorList>
            <person name="Tagini F."/>
        </authorList>
    </citation>
    <scope>NUCLEOTIDE SEQUENCE [LARGE SCALE GENOMIC DNA]</scope>
    <source>
        <strain evidence="1 2">MK142</strain>
    </source>
</reference>
<evidence type="ECO:0000313" key="2">
    <source>
        <dbReference type="Proteomes" id="UP000268285"/>
    </source>
</evidence>
<gene>
    <name evidence="1" type="ORF">LAUMK142_05791</name>
</gene>
<evidence type="ECO:0000313" key="1">
    <source>
        <dbReference type="EMBL" id="VBA68757.1"/>
    </source>
</evidence>
<organism evidence="1 2">
    <name type="scientific">Mycobacterium pseudokansasii</name>
    <dbReference type="NCBI Taxonomy" id="2341080"/>
    <lineage>
        <taxon>Bacteria</taxon>
        <taxon>Bacillati</taxon>
        <taxon>Actinomycetota</taxon>
        <taxon>Actinomycetes</taxon>
        <taxon>Mycobacteriales</taxon>
        <taxon>Mycobacteriaceae</taxon>
        <taxon>Mycobacterium</taxon>
    </lineage>
</organism>
<name>A0A498R0F6_9MYCO</name>
<accession>A0A498R0F6</accession>
<keyword evidence="2" id="KW-1185">Reference proteome</keyword>
<dbReference type="RefSeq" id="WP_051493617.1">
    <property type="nucleotide sequence ID" value="NZ_UPHU01000002.1"/>
</dbReference>
<protein>
    <submittedName>
        <fullName evidence="1">Uncharacterized protein</fullName>
    </submittedName>
</protein>
<sequence length="240" mass="25646">MSLTTETPSRPGSYAPLRFTRNAAAFQRWWPTLTDTTDITEAIDALHAPQSSDVESSLHWLMITVFQGMTPVPWLEVHGLQPTARVSHAVLDAEVAYDGDGDCVGVDVVLSVHVTAADGTAVATTPSAYVQWPAKTFAPTNAEPSAALGEIIDTALDLINDTIATADRFAAMARAPHCTATAPAEPQDDGEDEPEVETCRDCGRVTRIDDEPVDTDAADGWNGYCGSCADRREGQDSPDD</sequence>
<dbReference type="Proteomes" id="UP000268285">
    <property type="component" value="Unassembled WGS sequence"/>
</dbReference>
<dbReference type="EMBL" id="UPHU01000002">
    <property type="protein sequence ID" value="VBA68757.1"/>
    <property type="molecule type" value="Genomic_DNA"/>
</dbReference>
<dbReference type="OrthoDB" id="4753054at2"/>
<dbReference type="AlphaFoldDB" id="A0A498R0F6"/>
<proteinExistence type="predicted"/>